<reference evidence="3" key="1">
    <citation type="journal article" date="2019" name="Int. J. Syst. Evol. Microbiol.">
        <title>The Global Catalogue of Microorganisms (GCM) 10K type strain sequencing project: providing services to taxonomists for standard genome sequencing and annotation.</title>
        <authorList>
            <consortium name="The Broad Institute Genomics Platform"/>
            <consortium name="The Broad Institute Genome Sequencing Center for Infectious Disease"/>
            <person name="Wu L."/>
            <person name="Ma J."/>
        </authorList>
    </citation>
    <scope>NUCLEOTIDE SEQUENCE [LARGE SCALE GENOMIC DNA]</scope>
    <source>
        <strain evidence="3">KCTC 42899</strain>
    </source>
</reference>
<feature type="transmembrane region" description="Helical" evidence="1">
    <location>
        <begin position="23"/>
        <end position="43"/>
    </location>
</feature>
<dbReference type="RefSeq" id="WP_377742509.1">
    <property type="nucleotide sequence ID" value="NZ_JBHRXJ010000002.1"/>
</dbReference>
<feature type="transmembrane region" description="Helical" evidence="1">
    <location>
        <begin position="232"/>
        <end position="252"/>
    </location>
</feature>
<sequence length="273" mass="29658">MQAHGTVTTTELLRITLQQIGRYSGRILSVMGLIWLLQMPSYFSERLLLPLDAMAMLGLPPGPVSLAAGSIVMLATYIGTTWSAVGWHRLVLLGEEPARFLPIWHTQPVLAYFIVSLLLPVVTWGPALAMAAAIGMVILKTGAPPILIAIPAFSATVFGVWLSLRLAPVQVSRALRERVGIHGAYLRTAPLSRPLWGCAIIGALCIWILVGIIFAVRSVLIGTDGSYLHETAIFLDAIAFLLAYFLFFIIAVSGFNTVYLLPDTEDDKAEVFS</sequence>
<keyword evidence="1" id="KW-0812">Transmembrane</keyword>
<keyword evidence="1" id="KW-1133">Transmembrane helix</keyword>
<gene>
    <name evidence="2" type="ORF">ACFOMH_02905</name>
</gene>
<evidence type="ECO:0000313" key="2">
    <source>
        <dbReference type="EMBL" id="MFC3527107.1"/>
    </source>
</evidence>
<feature type="transmembrane region" description="Helical" evidence="1">
    <location>
        <begin position="63"/>
        <end position="88"/>
    </location>
</feature>
<evidence type="ECO:0000256" key="1">
    <source>
        <dbReference type="SAM" id="Phobius"/>
    </source>
</evidence>
<name>A0ABV7R1D4_9RHOB</name>
<feature type="transmembrane region" description="Helical" evidence="1">
    <location>
        <begin position="109"/>
        <end position="139"/>
    </location>
</feature>
<feature type="transmembrane region" description="Helical" evidence="1">
    <location>
        <begin position="195"/>
        <end position="220"/>
    </location>
</feature>
<accession>A0ABV7R1D4</accession>
<proteinExistence type="predicted"/>
<dbReference type="EMBL" id="JBHRXJ010000002">
    <property type="protein sequence ID" value="MFC3527107.1"/>
    <property type="molecule type" value="Genomic_DNA"/>
</dbReference>
<feature type="transmembrane region" description="Helical" evidence="1">
    <location>
        <begin position="145"/>
        <end position="164"/>
    </location>
</feature>
<dbReference type="Proteomes" id="UP001595721">
    <property type="component" value="Unassembled WGS sequence"/>
</dbReference>
<organism evidence="2 3">
    <name type="scientific">Paracoccus mangrovi</name>
    <dbReference type="NCBI Taxonomy" id="1715645"/>
    <lineage>
        <taxon>Bacteria</taxon>
        <taxon>Pseudomonadati</taxon>
        <taxon>Pseudomonadota</taxon>
        <taxon>Alphaproteobacteria</taxon>
        <taxon>Rhodobacterales</taxon>
        <taxon>Paracoccaceae</taxon>
        <taxon>Paracoccus</taxon>
    </lineage>
</organism>
<keyword evidence="3" id="KW-1185">Reference proteome</keyword>
<evidence type="ECO:0008006" key="4">
    <source>
        <dbReference type="Google" id="ProtNLM"/>
    </source>
</evidence>
<keyword evidence="1" id="KW-0472">Membrane</keyword>
<comment type="caution">
    <text evidence="2">The sequence shown here is derived from an EMBL/GenBank/DDBJ whole genome shotgun (WGS) entry which is preliminary data.</text>
</comment>
<evidence type="ECO:0000313" key="3">
    <source>
        <dbReference type="Proteomes" id="UP001595721"/>
    </source>
</evidence>
<protein>
    <recommendedName>
        <fullName evidence="4">Glycerophosphoryl diester phosphodiesterase membrane domain-containing protein</fullName>
    </recommendedName>
</protein>